<dbReference type="EMBL" id="KB294417">
    <property type="protein sequence ID" value="ELU14623.1"/>
    <property type="molecule type" value="Genomic_DNA"/>
</dbReference>
<dbReference type="CDD" id="cd00112">
    <property type="entry name" value="LDLa"/>
    <property type="match status" value="1"/>
</dbReference>
<dbReference type="SUPFAM" id="SSF57196">
    <property type="entry name" value="EGF/Laminin"/>
    <property type="match status" value="1"/>
</dbReference>
<dbReference type="Gene3D" id="4.10.400.10">
    <property type="entry name" value="Low-density Lipoprotein Receptor"/>
    <property type="match status" value="1"/>
</dbReference>
<keyword evidence="4" id="KW-1133">Transmembrane helix</keyword>
<reference evidence="7" key="3">
    <citation type="submission" date="2015-06" db="UniProtKB">
        <authorList>
            <consortium name="EnsemblMetazoa"/>
        </authorList>
    </citation>
    <scope>IDENTIFICATION</scope>
</reference>
<dbReference type="SMART" id="SM00192">
    <property type="entry name" value="LDLa"/>
    <property type="match status" value="1"/>
</dbReference>
<dbReference type="Gene3D" id="2.10.25.10">
    <property type="entry name" value="Laminin"/>
    <property type="match status" value="1"/>
</dbReference>
<reference evidence="8" key="1">
    <citation type="submission" date="2012-12" db="EMBL/GenBank/DDBJ databases">
        <authorList>
            <person name="Hellsten U."/>
            <person name="Grimwood J."/>
            <person name="Chapman J.A."/>
            <person name="Shapiro H."/>
            <person name="Aerts A."/>
            <person name="Otillar R.P."/>
            <person name="Terry A.Y."/>
            <person name="Boore J.L."/>
            <person name="Simakov O."/>
            <person name="Marletaz F."/>
            <person name="Cho S.-J."/>
            <person name="Edsinger-Gonzales E."/>
            <person name="Havlak P."/>
            <person name="Kuo D.-H."/>
            <person name="Larsson T."/>
            <person name="Lv J."/>
            <person name="Arendt D."/>
            <person name="Savage R."/>
            <person name="Osoegawa K."/>
            <person name="de Jong P."/>
            <person name="Lindberg D.R."/>
            <person name="Seaver E.C."/>
            <person name="Weisblat D.A."/>
            <person name="Putnam N.H."/>
            <person name="Grigoriev I.V."/>
            <person name="Rokhsar D.S."/>
        </authorList>
    </citation>
    <scope>NUCLEOTIDE SEQUENCE</scope>
    <source>
        <strain evidence="8">I ESC-2004</strain>
    </source>
</reference>
<dbReference type="InterPro" id="IPR000082">
    <property type="entry name" value="SEA_dom"/>
</dbReference>
<keyword evidence="4" id="KW-0472">Membrane</keyword>
<feature type="disulfide bond" evidence="2">
    <location>
        <begin position="417"/>
        <end position="435"/>
    </location>
</feature>
<feature type="region of interest" description="Disordered" evidence="3">
    <location>
        <begin position="447"/>
        <end position="503"/>
    </location>
</feature>
<organism evidence="6">
    <name type="scientific">Capitella teleta</name>
    <name type="common">Polychaete worm</name>
    <dbReference type="NCBI Taxonomy" id="283909"/>
    <lineage>
        <taxon>Eukaryota</taxon>
        <taxon>Metazoa</taxon>
        <taxon>Spiralia</taxon>
        <taxon>Lophotrochozoa</taxon>
        <taxon>Annelida</taxon>
        <taxon>Polychaeta</taxon>
        <taxon>Sedentaria</taxon>
        <taxon>Scolecida</taxon>
        <taxon>Capitellidae</taxon>
        <taxon>Capitella</taxon>
    </lineage>
</organism>
<evidence type="ECO:0000256" key="3">
    <source>
        <dbReference type="SAM" id="MobiDB-lite"/>
    </source>
</evidence>
<dbReference type="EMBL" id="AMQN01000710">
    <property type="status" value="NOT_ANNOTATED_CDS"/>
    <property type="molecule type" value="Genomic_DNA"/>
</dbReference>
<dbReference type="AlphaFoldDB" id="R7V6X6"/>
<dbReference type="SUPFAM" id="SSF57424">
    <property type="entry name" value="LDL receptor-like module"/>
    <property type="match status" value="1"/>
</dbReference>
<dbReference type="Gene3D" id="3.30.70.960">
    <property type="entry name" value="SEA domain"/>
    <property type="match status" value="1"/>
</dbReference>
<dbReference type="InterPro" id="IPR036364">
    <property type="entry name" value="SEA_dom_sf"/>
</dbReference>
<evidence type="ECO:0000313" key="7">
    <source>
        <dbReference type="EnsemblMetazoa" id="CapteP227000"/>
    </source>
</evidence>
<keyword evidence="4" id="KW-0812">Transmembrane</keyword>
<dbReference type="Proteomes" id="UP000014760">
    <property type="component" value="Unassembled WGS sequence"/>
</dbReference>
<dbReference type="Pfam" id="PF01390">
    <property type="entry name" value="SEA"/>
    <property type="match status" value="1"/>
</dbReference>
<comment type="caution">
    <text evidence="2">Lacks conserved residue(s) required for the propagation of feature annotation.</text>
</comment>
<proteinExistence type="predicted"/>
<sequence>MSKNKKRPRLYFIPETELVSGGCTYSATNGLASYTPRLYANCSDSCCLRDDHPYSQEHTHISSDHKSYFCASDLCISPPGCWTPPKAHSTLVAPDWCGLYTGTMQDTVRSMDLDQVLSRMENSDAQHWPGHHAMAPRSPFASSQHSLVSGHSKYSHYHHNGCINCGHWNNYCKVFLITCVVLLFAWGIAVPVFFTVGKGHFHKSTKIKVAPEISVGPALKLQTRNKTENISVDEKSSVPLVPNVYNGSIAIINRRFTPDLNNPRSPGFANLRKSTERSLTNIFADIPGFHELIVKSFSPDNIHVNFIAIFKQSATVDREYIVSAIIANLLQHWTMMGLFQIDVHSLHINYLEDQCATAKGGCSHSCQWDASSASHLCLCPAQLTLDVDDRTCREIPQIRPRLVPRWPEGCHDDQFTCKNRKCIPRRWLCDEVADCPRGEDEDTKICGALPKEPAMQTSRLTRNQGPRPASHTPRGPTHASDGPPPMWQRFKTPQSRLVKKQQPPKFVIHDQLKAFDGKDVIAPKANKTLDLDAYLKNGSGRNSLHYLSTP</sequence>
<dbReference type="Pfam" id="PF00057">
    <property type="entry name" value="Ldl_recept_a"/>
    <property type="match status" value="1"/>
</dbReference>
<evidence type="ECO:0000313" key="8">
    <source>
        <dbReference type="Proteomes" id="UP000014760"/>
    </source>
</evidence>
<evidence type="ECO:0000259" key="5">
    <source>
        <dbReference type="PROSITE" id="PS50024"/>
    </source>
</evidence>
<protein>
    <recommendedName>
        <fullName evidence="5">SEA domain-containing protein</fullName>
    </recommendedName>
</protein>
<dbReference type="SUPFAM" id="SSF82671">
    <property type="entry name" value="SEA domain"/>
    <property type="match status" value="1"/>
</dbReference>
<dbReference type="EnsemblMetazoa" id="CapteT227000">
    <property type="protein sequence ID" value="CapteP227000"/>
    <property type="gene ID" value="CapteG227000"/>
</dbReference>
<feature type="domain" description="SEA" evidence="5">
    <location>
        <begin position="241"/>
        <end position="353"/>
    </location>
</feature>
<keyword evidence="8" id="KW-1185">Reference proteome</keyword>
<evidence type="ECO:0000256" key="1">
    <source>
        <dbReference type="ARBA" id="ARBA00023157"/>
    </source>
</evidence>
<keyword evidence="1 2" id="KW-1015">Disulfide bond</keyword>
<dbReference type="PROSITE" id="PS50068">
    <property type="entry name" value="LDLRA_2"/>
    <property type="match status" value="1"/>
</dbReference>
<feature type="disulfide bond" evidence="2">
    <location>
        <begin position="410"/>
        <end position="422"/>
    </location>
</feature>
<evidence type="ECO:0000256" key="2">
    <source>
        <dbReference type="PROSITE-ProRule" id="PRU00124"/>
    </source>
</evidence>
<reference evidence="6 8" key="2">
    <citation type="journal article" date="2013" name="Nature">
        <title>Insights into bilaterian evolution from three spiralian genomes.</title>
        <authorList>
            <person name="Simakov O."/>
            <person name="Marletaz F."/>
            <person name="Cho S.J."/>
            <person name="Edsinger-Gonzales E."/>
            <person name="Havlak P."/>
            <person name="Hellsten U."/>
            <person name="Kuo D.H."/>
            <person name="Larsson T."/>
            <person name="Lv J."/>
            <person name="Arendt D."/>
            <person name="Savage R."/>
            <person name="Osoegawa K."/>
            <person name="de Jong P."/>
            <person name="Grimwood J."/>
            <person name="Chapman J.A."/>
            <person name="Shapiro H."/>
            <person name="Aerts A."/>
            <person name="Otillar R.P."/>
            <person name="Terry A.Y."/>
            <person name="Boore J.L."/>
            <person name="Grigoriev I.V."/>
            <person name="Lindberg D.R."/>
            <person name="Seaver E.C."/>
            <person name="Weisblat D.A."/>
            <person name="Putnam N.H."/>
            <person name="Rokhsar D.S."/>
        </authorList>
    </citation>
    <scope>NUCLEOTIDE SEQUENCE</scope>
    <source>
        <strain evidence="6 8">I ESC-2004</strain>
    </source>
</reference>
<feature type="transmembrane region" description="Helical" evidence="4">
    <location>
        <begin position="174"/>
        <end position="194"/>
    </location>
</feature>
<gene>
    <name evidence="6" type="ORF">CAPTEDRAFT_227000</name>
</gene>
<name>R7V6X6_CAPTE</name>
<dbReference type="PROSITE" id="PS50024">
    <property type="entry name" value="SEA"/>
    <property type="match status" value="1"/>
</dbReference>
<dbReference type="STRING" id="283909.R7V6X6"/>
<dbReference type="InterPro" id="IPR002172">
    <property type="entry name" value="LDrepeatLR_classA_rpt"/>
</dbReference>
<accession>R7V6X6</accession>
<feature type="compositionally biased region" description="Polar residues" evidence="3">
    <location>
        <begin position="455"/>
        <end position="464"/>
    </location>
</feature>
<evidence type="ECO:0000256" key="4">
    <source>
        <dbReference type="SAM" id="Phobius"/>
    </source>
</evidence>
<dbReference type="HOGENOM" id="CLU_495446_0_0_1"/>
<evidence type="ECO:0000313" key="6">
    <source>
        <dbReference type="EMBL" id="ELU14623.1"/>
    </source>
</evidence>
<dbReference type="InterPro" id="IPR036055">
    <property type="entry name" value="LDL_receptor-like_sf"/>
</dbReference>
<dbReference type="InterPro" id="IPR023415">
    <property type="entry name" value="LDLR_class-A_CS"/>
</dbReference>
<dbReference type="OrthoDB" id="10020456at2759"/>
<dbReference type="PROSITE" id="PS01209">
    <property type="entry name" value="LDLRA_1"/>
    <property type="match status" value="1"/>
</dbReference>